<dbReference type="NCBIfam" id="TIGR01297">
    <property type="entry name" value="CDF"/>
    <property type="match status" value="1"/>
</dbReference>
<dbReference type="PANTHER" id="PTHR43840">
    <property type="entry name" value="MITOCHONDRIAL METAL TRANSPORTER 1-RELATED"/>
    <property type="match status" value="1"/>
</dbReference>
<dbReference type="GO" id="GO:0008324">
    <property type="term" value="F:monoatomic cation transmembrane transporter activity"/>
    <property type="evidence" value="ECO:0007669"/>
    <property type="project" value="InterPro"/>
</dbReference>
<evidence type="ECO:0000256" key="2">
    <source>
        <dbReference type="ARBA" id="ARBA00008114"/>
    </source>
</evidence>
<keyword evidence="4 7" id="KW-0812">Transmembrane</keyword>
<feature type="transmembrane region" description="Helical" evidence="7">
    <location>
        <begin position="119"/>
        <end position="141"/>
    </location>
</feature>
<dbReference type="AlphaFoldDB" id="A0A2Z4IEG2"/>
<dbReference type="InterPro" id="IPR058533">
    <property type="entry name" value="Cation_efflux_TM"/>
</dbReference>
<feature type="transmembrane region" description="Helical" evidence="7">
    <location>
        <begin position="186"/>
        <end position="203"/>
    </location>
</feature>
<dbReference type="InterPro" id="IPR036837">
    <property type="entry name" value="Cation_efflux_CTD_sf"/>
</dbReference>
<dbReference type="EMBL" id="CP030041">
    <property type="protein sequence ID" value="AWW29462.1"/>
    <property type="molecule type" value="Genomic_DNA"/>
</dbReference>
<dbReference type="GO" id="GO:0016020">
    <property type="term" value="C:membrane"/>
    <property type="evidence" value="ECO:0007669"/>
    <property type="project" value="UniProtKB-SubCell"/>
</dbReference>
<keyword evidence="11" id="KW-1185">Reference proteome</keyword>
<dbReference type="Gene3D" id="1.20.1510.10">
    <property type="entry name" value="Cation efflux protein transmembrane domain"/>
    <property type="match status" value="1"/>
</dbReference>
<dbReference type="InterPro" id="IPR050291">
    <property type="entry name" value="CDF_Transporter"/>
</dbReference>
<feature type="domain" description="Cation efflux protein transmembrane" evidence="8">
    <location>
        <begin position="22"/>
        <end position="214"/>
    </location>
</feature>
<evidence type="ECO:0000256" key="3">
    <source>
        <dbReference type="ARBA" id="ARBA00022448"/>
    </source>
</evidence>
<protein>
    <submittedName>
        <fullName evidence="10">Cation transporter</fullName>
    </submittedName>
</protein>
<name>A0A2Z4IEG2_9BACT</name>
<evidence type="ECO:0000259" key="8">
    <source>
        <dbReference type="Pfam" id="PF01545"/>
    </source>
</evidence>
<sequence length="311" mass="33720">MKENKRNPNAISEKGLKTTLTGIVVSALLAIVKALGGIFGHSYALIADAIESGTDVVTSGMLWLGLRWSTKPADENHPYGHGKAEALVALGISLALVGAAFIIIKDSIAHIQSPHKTPAPYTLIILVVVVVTKELLYRFVLKTGEEIQSGAVKADAFHHRSDAITSVAAFIGISIALWGGEGYEVADDYAALIAAAFIIYNAYGIGRPAIGELLDEELEPEFHKEVTHLAEQIPEVEKVEQCHSRKMGPAFHVDLHIWVDGKLSVDEGHQVAHKVKESLVENIPQIIDVHIHVEPTKKLKSYATNTGIDKR</sequence>
<evidence type="ECO:0000256" key="6">
    <source>
        <dbReference type="ARBA" id="ARBA00023136"/>
    </source>
</evidence>
<dbReference type="SUPFAM" id="SSF160240">
    <property type="entry name" value="Cation efflux protein cytoplasmic domain-like"/>
    <property type="match status" value="1"/>
</dbReference>
<dbReference type="Gene3D" id="3.30.70.1350">
    <property type="entry name" value="Cation efflux protein, cytoplasmic domain"/>
    <property type="match status" value="1"/>
</dbReference>
<keyword evidence="6 7" id="KW-0472">Membrane</keyword>
<feature type="transmembrane region" description="Helical" evidence="7">
    <location>
        <begin position="162"/>
        <end position="180"/>
    </location>
</feature>
<evidence type="ECO:0000259" key="9">
    <source>
        <dbReference type="Pfam" id="PF16916"/>
    </source>
</evidence>
<gene>
    <name evidence="10" type="ORF">DN752_04515</name>
</gene>
<evidence type="ECO:0000256" key="5">
    <source>
        <dbReference type="ARBA" id="ARBA00022989"/>
    </source>
</evidence>
<comment type="similarity">
    <text evidence="2">Belongs to the cation diffusion facilitator (CDF) transporter (TC 2.A.4) family.</text>
</comment>
<dbReference type="Proteomes" id="UP000248688">
    <property type="component" value="Chromosome"/>
</dbReference>
<feature type="transmembrane region" description="Helical" evidence="7">
    <location>
        <begin position="86"/>
        <end position="104"/>
    </location>
</feature>
<dbReference type="RefSeq" id="WP_015268165.1">
    <property type="nucleotide sequence ID" value="NZ_CP030041.1"/>
</dbReference>
<dbReference type="InterPro" id="IPR027469">
    <property type="entry name" value="Cation_efflux_TMD_sf"/>
</dbReference>
<keyword evidence="5 7" id="KW-1133">Transmembrane helix</keyword>
<evidence type="ECO:0000256" key="1">
    <source>
        <dbReference type="ARBA" id="ARBA00004141"/>
    </source>
</evidence>
<dbReference type="Pfam" id="PF01545">
    <property type="entry name" value="Cation_efflux"/>
    <property type="match status" value="1"/>
</dbReference>
<dbReference type="FunFam" id="1.20.1510.10:FF:000006">
    <property type="entry name" value="Divalent cation efflux transporter"/>
    <property type="match status" value="1"/>
</dbReference>
<dbReference type="KEGG" id="est:DN752_04515"/>
<dbReference type="OrthoDB" id="9806522at2"/>
<reference evidence="10 11" key="1">
    <citation type="submission" date="2018-06" db="EMBL/GenBank/DDBJ databases">
        <title>Echinicola strongylocentroti sp. nov., isolated from a sea urchin Strongylocentrotus intermedius.</title>
        <authorList>
            <person name="Bae S.S."/>
        </authorList>
    </citation>
    <scope>NUCLEOTIDE SEQUENCE [LARGE SCALE GENOMIC DNA]</scope>
    <source>
        <strain evidence="10 11">MEBiC08714</strain>
    </source>
</reference>
<dbReference type="InterPro" id="IPR002524">
    <property type="entry name" value="Cation_efflux"/>
</dbReference>
<feature type="domain" description="Cation efflux protein cytoplasmic" evidence="9">
    <location>
        <begin position="219"/>
        <end position="295"/>
    </location>
</feature>
<comment type="subcellular location">
    <subcellularLocation>
        <location evidence="1">Membrane</location>
        <topology evidence="1">Multi-pass membrane protein</topology>
    </subcellularLocation>
</comment>
<evidence type="ECO:0000256" key="7">
    <source>
        <dbReference type="SAM" id="Phobius"/>
    </source>
</evidence>
<dbReference type="SUPFAM" id="SSF161111">
    <property type="entry name" value="Cation efflux protein transmembrane domain-like"/>
    <property type="match status" value="1"/>
</dbReference>
<accession>A0A2Z4IEG2</accession>
<evidence type="ECO:0000256" key="4">
    <source>
        <dbReference type="ARBA" id="ARBA00022692"/>
    </source>
</evidence>
<keyword evidence="3" id="KW-0813">Transport</keyword>
<evidence type="ECO:0000313" key="10">
    <source>
        <dbReference type="EMBL" id="AWW29462.1"/>
    </source>
</evidence>
<feature type="transmembrane region" description="Helical" evidence="7">
    <location>
        <begin position="20"/>
        <end position="39"/>
    </location>
</feature>
<proteinExistence type="inferred from homology"/>
<evidence type="ECO:0000313" key="11">
    <source>
        <dbReference type="Proteomes" id="UP000248688"/>
    </source>
</evidence>
<dbReference type="InterPro" id="IPR027470">
    <property type="entry name" value="Cation_efflux_CTD"/>
</dbReference>
<dbReference type="PANTHER" id="PTHR43840:SF15">
    <property type="entry name" value="MITOCHONDRIAL METAL TRANSPORTER 1-RELATED"/>
    <property type="match status" value="1"/>
</dbReference>
<organism evidence="10 11">
    <name type="scientific">Echinicola strongylocentroti</name>
    <dbReference type="NCBI Taxonomy" id="1795355"/>
    <lineage>
        <taxon>Bacteria</taxon>
        <taxon>Pseudomonadati</taxon>
        <taxon>Bacteroidota</taxon>
        <taxon>Cytophagia</taxon>
        <taxon>Cytophagales</taxon>
        <taxon>Cyclobacteriaceae</taxon>
        <taxon>Echinicola</taxon>
    </lineage>
</organism>
<feature type="transmembrane region" description="Helical" evidence="7">
    <location>
        <begin position="45"/>
        <end position="66"/>
    </location>
</feature>
<dbReference type="Pfam" id="PF16916">
    <property type="entry name" value="ZT_dimer"/>
    <property type="match status" value="1"/>
</dbReference>